<name>A0A9D2M5S4_9FIRM</name>
<keyword evidence="2" id="KW-0378">Hydrolase</keyword>
<comment type="similarity">
    <text evidence="4">Belongs to the helicase family. DinG subfamily.</text>
</comment>
<evidence type="ECO:0000256" key="4">
    <source>
        <dbReference type="ARBA" id="ARBA00038058"/>
    </source>
</evidence>
<proteinExistence type="inferred from homology"/>
<dbReference type="GO" id="GO:0003678">
    <property type="term" value="F:DNA helicase activity"/>
    <property type="evidence" value="ECO:0007669"/>
    <property type="project" value="TreeGrafter"/>
</dbReference>
<dbReference type="PROSITE" id="PS51193">
    <property type="entry name" value="HELICASE_ATP_BIND_2"/>
    <property type="match status" value="1"/>
</dbReference>
<organism evidence="6 7">
    <name type="scientific">Candidatus Gemmiger avicola</name>
    <dbReference type="NCBI Taxonomy" id="2838605"/>
    <lineage>
        <taxon>Bacteria</taxon>
        <taxon>Bacillati</taxon>
        <taxon>Bacillota</taxon>
        <taxon>Clostridia</taxon>
        <taxon>Eubacteriales</taxon>
        <taxon>Gemmiger</taxon>
    </lineage>
</organism>
<sequence>MNETEPIGYVIAHQMVETIFRQQLPAHGMAMREGQIKLCHAMLNALYNKEAALCDAGVGLGKTYAYLVACLLWQSQRPRALWQPVVISTASVALQEAILQEYIPFISSVLLQYGYFNKPIQAVLRKGKERFVCDLRLLERQRQIAQRGERFARRAAVLRQAQDCLDLDKLPGLSGFDRRHICVPEHCPRLCPARSRCRYQRYLRESNGPAVSIQVCNHNYLLADALHRGNSWKPLLRDYQAVVVDEAHRLPEAAEQMLTQRLSVQALLQLARRLEQQHLTRGAQRLRTATETLAAVCRPPAPNRARADRQVSYQPTRDRQAALSALQICIDELLRRYQARLPLSLRHQLQATSETAALFARPQDDWITYIEYDPVPEGQTNTLFALCAVPRDQPRHLHELLWQRENPAILTSGTLAAGDDFTHIRRQLGLGDGTAVQTVQVASPFNYAQNCLLVFPPRPVVRQMDRPNEESTAHERLARQIEQLVRAAHGHTLVLFTSYDQMGHVCEQLEGRLPVPLFKAPRGGLWFVEQFKRCENAVLLAGGPCWEGVDFPGDLVSLLVVVRLPFPVPDPVREARRQQYPDLHSYIQAEIVPEMQQKLRQGFGRAIRTETDSCAVAILDPRAAPGGRYHQAVLDALPSGIPITTKTEDIQTFLRARKSPDFFLPGFENDPNTKQQ</sequence>
<dbReference type="GO" id="GO:0005524">
    <property type="term" value="F:ATP binding"/>
    <property type="evidence" value="ECO:0007669"/>
    <property type="project" value="UniProtKB-KW"/>
</dbReference>
<dbReference type="GO" id="GO:0003676">
    <property type="term" value="F:nucleic acid binding"/>
    <property type="evidence" value="ECO:0007669"/>
    <property type="project" value="InterPro"/>
</dbReference>
<dbReference type="Gene3D" id="3.40.50.300">
    <property type="entry name" value="P-loop containing nucleotide triphosphate hydrolases"/>
    <property type="match status" value="2"/>
</dbReference>
<gene>
    <name evidence="6" type="ORF">H9945_05585</name>
</gene>
<evidence type="ECO:0000259" key="5">
    <source>
        <dbReference type="PROSITE" id="PS51193"/>
    </source>
</evidence>
<evidence type="ECO:0000256" key="2">
    <source>
        <dbReference type="ARBA" id="ARBA00022801"/>
    </source>
</evidence>
<dbReference type="InterPro" id="IPR045028">
    <property type="entry name" value="DinG/Rad3-like"/>
</dbReference>
<reference evidence="6" key="2">
    <citation type="submission" date="2021-04" db="EMBL/GenBank/DDBJ databases">
        <authorList>
            <person name="Gilroy R."/>
        </authorList>
    </citation>
    <scope>NUCLEOTIDE SEQUENCE</scope>
    <source>
        <strain evidence="6">ChiBcec8-13705</strain>
    </source>
</reference>
<accession>A0A9D2M5S4</accession>
<protein>
    <submittedName>
        <fullName evidence="6">ATP-dependent DNA helicase</fullName>
    </submittedName>
</protein>
<dbReference type="InterPro" id="IPR014013">
    <property type="entry name" value="Helic_SF1/SF2_ATP-bd_DinG/Rad3"/>
</dbReference>
<reference evidence="6" key="1">
    <citation type="journal article" date="2021" name="PeerJ">
        <title>Extensive microbial diversity within the chicken gut microbiome revealed by metagenomics and culture.</title>
        <authorList>
            <person name="Gilroy R."/>
            <person name="Ravi A."/>
            <person name="Getino M."/>
            <person name="Pursley I."/>
            <person name="Horton D.L."/>
            <person name="Alikhan N.F."/>
            <person name="Baker D."/>
            <person name="Gharbi K."/>
            <person name="Hall N."/>
            <person name="Watson M."/>
            <person name="Adriaenssens E.M."/>
            <person name="Foster-Nyarko E."/>
            <person name="Jarju S."/>
            <person name="Secka A."/>
            <person name="Antonio M."/>
            <person name="Oren A."/>
            <person name="Chaudhuri R.R."/>
            <person name="La Ragione R."/>
            <person name="Hildebrand F."/>
            <person name="Pallen M.J."/>
        </authorList>
    </citation>
    <scope>NUCLEOTIDE SEQUENCE</scope>
    <source>
        <strain evidence="6">ChiBcec8-13705</strain>
    </source>
</reference>
<dbReference type="Pfam" id="PF13307">
    <property type="entry name" value="Helicase_C_2"/>
    <property type="match status" value="1"/>
</dbReference>
<dbReference type="PANTHER" id="PTHR11472:SF34">
    <property type="entry name" value="REGULATOR OF TELOMERE ELONGATION HELICASE 1"/>
    <property type="match status" value="1"/>
</dbReference>
<dbReference type="GO" id="GO:0006139">
    <property type="term" value="P:nucleobase-containing compound metabolic process"/>
    <property type="evidence" value="ECO:0007669"/>
    <property type="project" value="InterPro"/>
</dbReference>
<keyword evidence="1" id="KW-0547">Nucleotide-binding</keyword>
<evidence type="ECO:0000313" key="6">
    <source>
        <dbReference type="EMBL" id="HJB41955.1"/>
    </source>
</evidence>
<comment type="caution">
    <text evidence="6">The sequence shown here is derived from an EMBL/GenBank/DDBJ whole genome shotgun (WGS) entry which is preliminary data.</text>
</comment>
<dbReference type="InterPro" id="IPR006555">
    <property type="entry name" value="ATP-dep_Helicase_C"/>
</dbReference>
<dbReference type="Proteomes" id="UP000886803">
    <property type="component" value="Unassembled WGS sequence"/>
</dbReference>
<dbReference type="PANTHER" id="PTHR11472">
    <property type="entry name" value="DNA REPAIR DEAD HELICASE RAD3/XP-D SUBFAMILY MEMBER"/>
    <property type="match status" value="1"/>
</dbReference>
<evidence type="ECO:0000256" key="3">
    <source>
        <dbReference type="ARBA" id="ARBA00022840"/>
    </source>
</evidence>
<keyword evidence="6" id="KW-0347">Helicase</keyword>
<dbReference type="SMART" id="SM00491">
    <property type="entry name" value="HELICc2"/>
    <property type="match status" value="1"/>
</dbReference>
<keyword evidence="3" id="KW-0067">ATP-binding</keyword>
<evidence type="ECO:0000313" key="7">
    <source>
        <dbReference type="Proteomes" id="UP000886803"/>
    </source>
</evidence>
<dbReference type="SUPFAM" id="SSF52540">
    <property type="entry name" value="P-loop containing nucleoside triphosphate hydrolases"/>
    <property type="match status" value="1"/>
</dbReference>
<evidence type="ECO:0000256" key="1">
    <source>
        <dbReference type="ARBA" id="ARBA00022741"/>
    </source>
</evidence>
<dbReference type="GO" id="GO:0016818">
    <property type="term" value="F:hydrolase activity, acting on acid anhydrides, in phosphorus-containing anhydrides"/>
    <property type="evidence" value="ECO:0007669"/>
    <property type="project" value="InterPro"/>
</dbReference>
<feature type="domain" description="Helicase ATP-binding" evidence="5">
    <location>
        <begin position="21"/>
        <end position="297"/>
    </location>
</feature>
<dbReference type="EMBL" id="DWYG01000086">
    <property type="protein sequence ID" value="HJB41955.1"/>
    <property type="molecule type" value="Genomic_DNA"/>
</dbReference>
<dbReference type="AlphaFoldDB" id="A0A9D2M5S4"/>
<dbReference type="InterPro" id="IPR027417">
    <property type="entry name" value="P-loop_NTPase"/>
</dbReference>